<protein>
    <submittedName>
        <fullName evidence="2">AIPR protein</fullName>
    </submittedName>
</protein>
<dbReference type="InterPro" id="IPR018891">
    <property type="entry name" value="AIPR_C"/>
</dbReference>
<evidence type="ECO:0000313" key="3">
    <source>
        <dbReference type="Proteomes" id="UP000295718"/>
    </source>
</evidence>
<comment type="caution">
    <text evidence="2">The sequence shown here is derived from an EMBL/GenBank/DDBJ whole genome shotgun (WGS) entry which is preliminary data.</text>
</comment>
<organism evidence="2 3">
    <name type="scientific">Kineothrix alysoides</name>
    <dbReference type="NCBI Taxonomy" id="1469948"/>
    <lineage>
        <taxon>Bacteria</taxon>
        <taxon>Bacillati</taxon>
        <taxon>Bacillota</taxon>
        <taxon>Clostridia</taxon>
        <taxon>Lachnospirales</taxon>
        <taxon>Lachnospiraceae</taxon>
        <taxon>Kineothrix</taxon>
    </lineage>
</organism>
<gene>
    <name evidence="2" type="ORF">EDD76_10693</name>
</gene>
<dbReference type="AlphaFoldDB" id="A0A4R1QZL9"/>
<keyword evidence="3" id="KW-1185">Reference proteome</keyword>
<feature type="domain" description="Abortive phage infection protein C-terminal" evidence="1">
    <location>
        <begin position="46"/>
        <end position="375"/>
    </location>
</feature>
<dbReference type="RefSeq" id="WP_051869319.1">
    <property type="nucleotide sequence ID" value="NZ_JPNB01000001.1"/>
</dbReference>
<dbReference type="OrthoDB" id="2237575at2"/>
<name>A0A4R1QZL9_9FIRM</name>
<accession>A0A4R1QZL9</accession>
<evidence type="ECO:0000313" key="2">
    <source>
        <dbReference type="EMBL" id="TCL58440.1"/>
    </source>
</evidence>
<dbReference type="EMBL" id="SLUO01000006">
    <property type="protein sequence ID" value="TCL58440.1"/>
    <property type="molecule type" value="Genomic_DNA"/>
</dbReference>
<reference evidence="2 3" key="1">
    <citation type="submission" date="2019-03" db="EMBL/GenBank/DDBJ databases">
        <title>Genomic Encyclopedia of Type Strains, Phase IV (KMG-IV): sequencing the most valuable type-strain genomes for metagenomic binning, comparative biology and taxonomic classification.</title>
        <authorList>
            <person name="Goeker M."/>
        </authorList>
    </citation>
    <scope>NUCLEOTIDE SEQUENCE [LARGE SCALE GENOMIC DNA]</scope>
    <source>
        <strain evidence="2 3">DSM 100556</strain>
    </source>
</reference>
<proteinExistence type="predicted"/>
<dbReference type="Pfam" id="PF10592">
    <property type="entry name" value="AIPR"/>
    <property type="match status" value="1"/>
</dbReference>
<dbReference type="Proteomes" id="UP000295718">
    <property type="component" value="Unassembled WGS sequence"/>
</dbReference>
<sequence>MNELHLKAKEFKKMIDPCDKTSKHIKYVCYVQANTIPQEIDNWMSTNPREQKMSTNVAQKIKNSLTENSSFHELNRGILLSAKSVEWKNGSNELIVSMDDPEKHGNIDGGHTLRAILEAKNSNTLPNDRYVFMEIFEGLETPVELAAARNTSVQVDLKSIAELENSFEVLKNVFKDLSFSNRIQYKMNEHYNVEGISTIDIRELIAILLMFSQEVYPYRNGQGDLSESQPIQCYSGKEASLRKFLYMGGGKEEDQKIKRELMINNMRPIIPQIFELWEEIEITFANVSNKSGKRYGTRKYSRFEDNNIVGKSFLGEKDLKYIIPKGLMYPIVGAFRALVKINDDGTYYWQCDPIRVWNEIGSKLVTTILDEKTENPDILAKNTNLWSNLFKEVFIYGYMK</sequence>
<evidence type="ECO:0000259" key="1">
    <source>
        <dbReference type="Pfam" id="PF10592"/>
    </source>
</evidence>